<dbReference type="WBParaSite" id="SPAL_0000341900.1">
    <property type="protein sequence ID" value="SPAL_0000341900.1"/>
    <property type="gene ID" value="SPAL_0000341900"/>
</dbReference>
<keyword evidence="1" id="KW-0812">Transmembrane</keyword>
<sequence>MNYFNVSIFIIATFLLIIDALPKIYKPRTLNVWKEKNPSDEKMIQFGRKAVVAYNQENHLNSIFSRVVKAEREYEANSKHYHLEISTLIGCAEHKIGCPQIFDADIYQNYKSPKELTLYVHEKRDAKYP</sequence>
<protein>
    <submittedName>
        <fullName evidence="3">Cystatin domain-containing protein</fullName>
    </submittedName>
</protein>
<evidence type="ECO:0000256" key="1">
    <source>
        <dbReference type="SAM" id="Phobius"/>
    </source>
</evidence>
<proteinExistence type="predicted"/>
<reference evidence="3" key="1">
    <citation type="submission" date="2017-02" db="UniProtKB">
        <authorList>
            <consortium name="WormBaseParasite"/>
        </authorList>
    </citation>
    <scope>IDENTIFICATION</scope>
</reference>
<keyword evidence="2" id="KW-1185">Reference proteome</keyword>
<keyword evidence="1" id="KW-1133">Transmembrane helix</keyword>
<dbReference type="AlphaFoldDB" id="A0A0N5BBL3"/>
<feature type="transmembrane region" description="Helical" evidence="1">
    <location>
        <begin position="6"/>
        <end position="25"/>
    </location>
</feature>
<name>A0A0N5BBL3_STREA</name>
<accession>A0A0N5BBL3</accession>
<keyword evidence="1" id="KW-0472">Membrane</keyword>
<organism evidence="2 3">
    <name type="scientific">Strongyloides papillosus</name>
    <name type="common">Intestinal threadworm</name>
    <dbReference type="NCBI Taxonomy" id="174720"/>
    <lineage>
        <taxon>Eukaryota</taxon>
        <taxon>Metazoa</taxon>
        <taxon>Ecdysozoa</taxon>
        <taxon>Nematoda</taxon>
        <taxon>Chromadorea</taxon>
        <taxon>Rhabditida</taxon>
        <taxon>Tylenchina</taxon>
        <taxon>Panagrolaimomorpha</taxon>
        <taxon>Strongyloidoidea</taxon>
        <taxon>Strongyloididae</taxon>
        <taxon>Strongyloides</taxon>
    </lineage>
</organism>
<evidence type="ECO:0000313" key="2">
    <source>
        <dbReference type="Proteomes" id="UP000046392"/>
    </source>
</evidence>
<evidence type="ECO:0000313" key="3">
    <source>
        <dbReference type="WBParaSite" id="SPAL_0000341900.1"/>
    </source>
</evidence>
<dbReference type="Proteomes" id="UP000046392">
    <property type="component" value="Unplaced"/>
</dbReference>
<dbReference type="Gene3D" id="3.10.450.10">
    <property type="match status" value="1"/>
</dbReference>